<dbReference type="InterPro" id="IPR013647">
    <property type="entry name" value="OligopepF_N_dom"/>
</dbReference>
<keyword evidence="2 6" id="KW-0479">Metal-binding</keyword>
<sequence length="626" mass="69876">MKRFALAAALVLSTALVPASAADVPDKYMWDLTELYPSPDAWTAAKDKAAANIAKLPAYKGTLGKSAADLFAALDAASNARRELDRLAVYAALKADEDVNISKNQERLQLAQALGSSFGEKTAWLTPEILSVGAEKVKAFEAEKPELKKRFGFWLDNILRNAPHVLGAEAEHVMAAAGNVLAQPNSIYSQLSNGELPFPAVTLSDGTKVEQLDQAQYSKYRQSENRADRKAVFDAFWKTWKSYEGTFGATLNTQVLAEEFDAKERKFVRPDGTPNALADALFSDNMPEAVYRQLVAQANAGLPTFHRYLKLRKKLLGINGDLAYYDMYPSMFKLDTPLKFTVEDSEKIGLEVTQAYGPEYTGLLKKGFAGRWMDVLPRKGKASGAYMNGSAYDVHPYLLLTHNDDYQSLSTLVHEWGHAVHTLLTEETQPYETSNYSTFTAETASISNEFLLADYMVKNAKTKAEKLYYLGQELELIRTTFFRQTMFGEFQLALHEEVEKGNALSGAKMSEIYCGLLKKYYGDDKGVTKIDPQYCIEWAFIPHFYYGFYVYQYATSMVGAAVFTKGIEAGDAKTRERLITMLKAGGSDYPYELYKKAGLDMATPAPYKALIARMNNIMDQIEKLQK</sequence>
<dbReference type="Pfam" id="PF08439">
    <property type="entry name" value="Peptidase_M3_N"/>
    <property type="match status" value="1"/>
</dbReference>
<dbReference type="PANTHER" id="PTHR11804:SF84">
    <property type="entry name" value="SACCHAROLYSIN"/>
    <property type="match status" value="1"/>
</dbReference>
<organism evidence="10 11">
    <name type="scientific">Rhizomicrobium electricum</name>
    <dbReference type="NCBI Taxonomy" id="480070"/>
    <lineage>
        <taxon>Bacteria</taxon>
        <taxon>Pseudomonadati</taxon>
        <taxon>Pseudomonadota</taxon>
        <taxon>Alphaproteobacteria</taxon>
        <taxon>Micropepsales</taxon>
        <taxon>Micropepsaceae</taxon>
        <taxon>Rhizomicrobium</taxon>
    </lineage>
</organism>
<evidence type="ECO:0000259" key="9">
    <source>
        <dbReference type="Pfam" id="PF08439"/>
    </source>
</evidence>
<keyword evidence="1 6" id="KW-0645">Protease</keyword>
<dbReference type="InterPro" id="IPR042088">
    <property type="entry name" value="OligoPept_F_C"/>
</dbReference>
<dbReference type="CDD" id="cd09608">
    <property type="entry name" value="M3B_PepF"/>
    <property type="match status" value="1"/>
</dbReference>
<evidence type="ECO:0000256" key="1">
    <source>
        <dbReference type="ARBA" id="ARBA00022670"/>
    </source>
</evidence>
<dbReference type="Gene3D" id="1.10.1370.20">
    <property type="entry name" value="Oligoendopeptidase f, C-terminal domain"/>
    <property type="match status" value="1"/>
</dbReference>
<evidence type="ECO:0000256" key="4">
    <source>
        <dbReference type="ARBA" id="ARBA00022833"/>
    </source>
</evidence>
<proteinExistence type="inferred from homology"/>
<evidence type="ECO:0000313" key="11">
    <source>
        <dbReference type="Proteomes" id="UP001499951"/>
    </source>
</evidence>
<dbReference type="InterPro" id="IPR004438">
    <property type="entry name" value="Peptidase_M3B"/>
</dbReference>
<dbReference type="PANTHER" id="PTHR11804">
    <property type="entry name" value="PROTEASE M3 THIMET OLIGOPEPTIDASE-RELATED"/>
    <property type="match status" value="1"/>
</dbReference>
<gene>
    <name evidence="10" type="primary">pepF</name>
    <name evidence="10" type="ORF">GCM10008942_40150</name>
</gene>
<comment type="function">
    <text evidence="6">Has oligopeptidase activity and degrades a variety of small bioactive peptides.</text>
</comment>
<name>A0ABP3QAN2_9PROT</name>
<evidence type="ECO:0000259" key="8">
    <source>
        <dbReference type="Pfam" id="PF01432"/>
    </source>
</evidence>
<accession>A0ABP3QAN2</accession>
<evidence type="ECO:0000256" key="7">
    <source>
        <dbReference type="SAM" id="SignalP"/>
    </source>
</evidence>
<dbReference type="EC" id="3.4.24.-" evidence="6"/>
<dbReference type="InterPro" id="IPR045090">
    <property type="entry name" value="Pept_M3A_M3B"/>
</dbReference>
<evidence type="ECO:0000256" key="2">
    <source>
        <dbReference type="ARBA" id="ARBA00022723"/>
    </source>
</evidence>
<dbReference type="Proteomes" id="UP001499951">
    <property type="component" value="Unassembled WGS sequence"/>
</dbReference>
<keyword evidence="5 6" id="KW-0482">Metalloprotease</keyword>
<evidence type="ECO:0000313" key="10">
    <source>
        <dbReference type="EMBL" id="GAA0587094.1"/>
    </source>
</evidence>
<dbReference type="EMBL" id="BAAADD010000013">
    <property type="protein sequence ID" value="GAA0587094.1"/>
    <property type="molecule type" value="Genomic_DNA"/>
</dbReference>
<feature type="chain" id="PRO_5045431128" description="Oligopeptidase F" evidence="7">
    <location>
        <begin position="22"/>
        <end position="626"/>
    </location>
</feature>
<dbReference type="SUPFAM" id="SSF55486">
    <property type="entry name" value="Metalloproteases ('zincins'), catalytic domain"/>
    <property type="match status" value="1"/>
</dbReference>
<dbReference type="InterPro" id="IPR001567">
    <property type="entry name" value="Pept_M3A_M3B_dom"/>
</dbReference>
<dbReference type="Gene3D" id="1.20.140.70">
    <property type="entry name" value="Oligopeptidase f, N-terminal domain"/>
    <property type="match status" value="1"/>
</dbReference>
<comment type="similarity">
    <text evidence="6">Belongs to the peptidase M3B family.</text>
</comment>
<comment type="cofactor">
    <cofactor evidence="6">
        <name>Zn(2+)</name>
        <dbReference type="ChEBI" id="CHEBI:29105"/>
    </cofactor>
    <text evidence="6">Binds 1 zinc ion.</text>
</comment>
<keyword evidence="11" id="KW-1185">Reference proteome</keyword>
<evidence type="ECO:0000256" key="5">
    <source>
        <dbReference type="ARBA" id="ARBA00023049"/>
    </source>
</evidence>
<feature type="domain" description="Oligopeptidase F N-terminal" evidence="9">
    <location>
        <begin position="128"/>
        <end position="198"/>
    </location>
</feature>
<reference evidence="11" key="1">
    <citation type="journal article" date="2019" name="Int. J. Syst. Evol. Microbiol.">
        <title>The Global Catalogue of Microorganisms (GCM) 10K type strain sequencing project: providing services to taxonomists for standard genome sequencing and annotation.</title>
        <authorList>
            <consortium name="The Broad Institute Genomics Platform"/>
            <consortium name="The Broad Institute Genome Sequencing Center for Infectious Disease"/>
            <person name="Wu L."/>
            <person name="Ma J."/>
        </authorList>
    </citation>
    <scope>NUCLEOTIDE SEQUENCE [LARGE SCALE GENOMIC DNA]</scope>
    <source>
        <strain evidence="11">JCM 15089</strain>
    </source>
</reference>
<evidence type="ECO:0000256" key="3">
    <source>
        <dbReference type="ARBA" id="ARBA00022801"/>
    </source>
</evidence>
<keyword evidence="3 6" id="KW-0378">Hydrolase</keyword>
<protein>
    <recommendedName>
        <fullName evidence="6">Oligopeptidase F</fullName>
        <ecNumber evidence="6">3.4.24.-</ecNumber>
    </recommendedName>
</protein>
<dbReference type="RefSeq" id="WP_166937413.1">
    <property type="nucleotide sequence ID" value="NZ_BAAADD010000013.1"/>
</dbReference>
<keyword evidence="4 6" id="KW-0862">Zinc</keyword>
<dbReference type="Gene3D" id="1.10.287.830">
    <property type="entry name" value="putative peptidase helix hairpin domain like"/>
    <property type="match status" value="1"/>
</dbReference>
<feature type="signal peptide" evidence="7">
    <location>
        <begin position="1"/>
        <end position="21"/>
    </location>
</feature>
<dbReference type="Pfam" id="PF01432">
    <property type="entry name" value="Peptidase_M3"/>
    <property type="match status" value="1"/>
</dbReference>
<evidence type="ECO:0000256" key="6">
    <source>
        <dbReference type="RuleBase" id="RU368091"/>
    </source>
</evidence>
<feature type="domain" description="Peptidase M3A/M3B catalytic" evidence="8">
    <location>
        <begin position="220"/>
        <end position="608"/>
    </location>
</feature>
<dbReference type="NCBIfam" id="TIGR00181">
    <property type="entry name" value="pepF"/>
    <property type="match status" value="1"/>
</dbReference>
<comment type="caution">
    <text evidence="10">The sequence shown here is derived from an EMBL/GenBank/DDBJ whole genome shotgun (WGS) entry which is preliminary data.</text>
</comment>
<keyword evidence="7" id="KW-0732">Signal</keyword>